<keyword evidence="3" id="KW-1185">Reference proteome</keyword>
<sequence length="386" mass="40582">MSLSSNIEPQSQKNTGSLSEIAEEAAHAQSHQNRSTGSVKAKRRLGVSDLRIPRASQFFLSSDPADWRLTLPGSPDTFDFLRPPPFDDDSAASGSGCSSSSTSGSDSSAPTTPAASPTSATHPCVARCKTIKPLTIIKRAASPLPLSQLALEDDEFYAAHARAFITLSPRLPPSFPMSPVTSRACRESLVLPAPAPASVRLSRGSSIRARAPPPPPPRIITSCAGSPTSGHADALSGDYGAYASLLSALSLSGPAPAPFPSRSPSPRSSTPVPQDVRWFLTSPCDEEVPLSPLIAPAPSSSAPSSIEGRDEEDDDALSPIEYALPDSDTESAHACMPPTPPPKEQSGLRSRWSLSSEQVHPPAPSGFALRRYFASLEPTVEIVQYA</sequence>
<gene>
    <name evidence="2" type="ORF">B0H17DRAFT_1205110</name>
</gene>
<reference evidence="2" key="1">
    <citation type="submission" date="2023-03" db="EMBL/GenBank/DDBJ databases">
        <title>Massive genome expansion in bonnet fungi (Mycena s.s.) driven by repeated elements and novel gene families across ecological guilds.</title>
        <authorList>
            <consortium name="Lawrence Berkeley National Laboratory"/>
            <person name="Harder C.B."/>
            <person name="Miyauchi S."/>
            <person name="Viragh M."/>
            <person name="Kuo A."/>
            <person name="Thoen E."/>
            <person name="Andreopoulos B."/>
            <person name="Lu D."/>
            <person name="Skrede I."/>
            <person name="Drula E."/>
            <person name="Henrissat B."/>
            <person name="Morin E."/>
            <person name="Kohler A."/>
            <person name="Barry K."/>
            <person name="LaButti K."/>
            <person name="Morin E."/>
            <person name="Salamov A."/>
            <person name="Lipzen A."/>
            <person name="Mereny Z."/>
            <person name="Hegedus B."/>
            <person name="Baldrian P."/>
            <person name="Stursova M."/>
            <person name="Weitz H."/>
            <person name="Taylor A."/>
            <person name="Grigoriev I.V."/>
            <person name="Nagy L.G."/>
            <person name="Martin F."/>
            <person name="Kauserud H."/>
        </authorList>
    </citation>
    <scope>NUCLEOTIDE SEQUENCE</scope>
    <source>
        <strain evidence="2">CBHHK067</strain>
    </source>
</reference>
<feature type="compositionally biased region" description="Polar residues" evidence="1">
    <location>
        <begin position="29"/>
        <end position="38"/>
    </location>
</feature>
<proteinExistence type="predicted"/>
<feature type="compositionally biased region" description="Low complexity" evidence="1">
    <location>
        <begin position="290"/>
        <end position="306"/>
    </location>
</feature>
<dbReference type="Proteomes" id="UP001221757">
    <property type="component" value="Unassembled WGS sequence"/>
</dbReference>
<feature type="compositionally biased region" description="Low complexity" evidence="1">
    <location>
        <begin position="91"/>
        <end position="121"/>
    </location>
</feature>
<feature type="region of interest" description="Disordered" evidence="1">
    <location>
        <begin position="290"/>
        <end position="360"/>
    </location>
</feature>
<accession>A0AAD7D7W3</accession>
<comment type="caution">
    <text evidence="2">The sequence shown here is derived from an EMBL/GenBank/DDBJ whole genome shotgun (WGS) entry which is preliminary data.</text>
</comment>
<feature type="region of interest" description="Disordered" evidence="1">
    <location>
        <begin position="65"/>
        <end position="122"/>
    </location>
</feature>
<evidence type="ECO:0000313" key="3">
    <source>
        <dbReference type="Proteomes" id="UP001221757"/>
    </source>
</evidence>
<name>A0AAD7D7W3_MYCRO</name>
<protein>
    <submittedName>
        <fullName evidence="2">Uncharacterized protein</fullName>
    </submittedName>
</protein>
<feature type="compositionally biased region" description="Polar residues" evidence="1">
    <location>
        <begin position="1"/>
        <end position="18"/>
    </location>
</feature>
<feature type="region of interest" description="Disordered" evidence="1">
    <location>
        <begin position="1"/>
        <end position="46"/>
    </location>
</feature>
<feature type="region of interest" description="Disordered" evidence="1">
    <location>
        <begin position="254"/>
        <end position="275"/>
    </location>
</feature>
<organism evidence="2 3">
    <name type="scientific">Mycena rosella</name>
    <name type="common">Pink bonnet</name>
    <name type="synonym">Agaricus rosellus</name>
    <dbReference type="NCBI Taxonomy" id="1033263"/>
    <lineage>
        <taxon>Eukaryota</taxon>
        <taxon>Fungi</taxon>
        <taxon>Dikarya</taxon>
        <taxon>Basidiomycota</taxon>
        <taxon>Agaricomycotina</taxon>
        <taxon>Agaricomycetes</taxon>
        <taxon>Agaricomycetidae</taxon>
        <taxon>Agaricales</taxon>
        <taxon>Marasmiineae</taxon>
        <taxon>Mycenaceae</taxon>
        <taxon>Mycena</taxon>
    </lineage>
</organism>
<evidence type="ECO:0000313" key="2">
    <source>
        <dbReference type="EMBL" id="KAJ7683406.1"/>
    </source>
</evidence>
<dbReference type="EMBL" id="JARKIE010000108">
    <property type="protein sequence ID" value="KAJ7683406.1"/>
    <property type="molecule type" value="Genomic_DNA"/>
</dbReference>
<evidence type="ECO:0000256" key="1">
    <source>
        <dbReference type="SAM" id="MobiDB-lite"/>
    </source>
</evidence>
<feature type="compositionally biased region" description="Low complexity" evidence="1">
    <location>
        <begin position="264"/>
        <end position="273"/>
    </location>
</feature>
<dbReference type="AlphaFoldDB" id="A0AAD7D7W3"/>